<dbReference type="InterPro" id="IPR023158">
    <property type="entry name" value="YerB-like_sf"/>
</dbReference>
<gene>
    <name evidence="4" type="ORF">IAB27_04385</name>
</gene>
<dbReference type="SUPFAM" id="SSF159774">
    <property type="entry name" value="YerB-like"/>
    <property type="match status" value="1"/>
</dbReference>
<dbReference type="PROSITE" id="PS51257">
    <property type="entry name" value="PROKAR_LIPOPROTEIN"/>
    <property type="match status" value="1"/>
</dbReference>
<accession>A0A9D1CYB9</accession>
<dbReference type="InterPro" id="IPR035328">
    <property type="entry name" value="DUF3048_C"/>
</dbReference>
<evidence type="ECO:0000256" key="1">
    <source>
        <dbReference type="SAM" id="Phobius"/>
    </source>
</evidence>
<feature type="domain" description="DUF3048" evidence="2">
    <location>
        <begin position="54"/>
        <end position="189"/>
    </location>
</feature>
<evidence type="ECO:0000313" key="4">
    <source>
        <dbReference type="EMBL" id="HIQ90843.1"/>
    </source>
</evidence>
<reference evidence="4" key="2">
    <citation type="journal article" date="2021" name="PeerJ">
        <title>Extensive microbial diversity within the chicken gut microbiome revealed by metagenomics and culture.</title>
        <authorList>
            <person name="Gilroy R."/>
            <person name="Ravi A."/>
            <person name="Getino M."/>
            <person name="Pursley I."/>
            <person name="Horton D.L."/>
            <person name="Alikhan N.F."/>
            <person name="Baker D."/>
            <person name="Gharbi K."/>
            <person name="Hall N."/>
            <person name="Watson M."/>
            <person name="Adriaenssens E.M."/>
            <person name="Foster-Nyarko E."/>
            <person name="Jarju S."/>
            <person name="Secka A."/>
            <person name="Antonio M."/>
            <person name="Oren A."/>
            <person name="Chaudhuri R.R."/>
            <person name="La Ragione R."/>
            <person name="Hildebrand F."/>
            <person name="Pallen M.J."/>
        </authorList>
    </citation>
    <scope>NUCLEOTIDE SEQUENCE</scope>
    <source>
        <strain evidence="4">CHK147-3167</strain>
    </source>
</reference>
<keyword evidence="1" id="KW-0472">Membrane</keyword>
<dbReference type="Pfam" id="PF11258">
    <property type="entry name" value="DUF3048"/>
    <property type="match status" value="1"/>
</dbReference>
<organism evidence="4 5">
    <name type="scientific">Candidatus Coprosoma intestinipullorum</name>
    <dbReference type="NCBI Taxonomy" id="2840752"/>
    <lineage>
        <taxon>Bacteria</taxon>
        <taxon>Bacillati</taxon>
        <taxon>Bacillota</taxon>
        <taxon>Bacillota incertae sedis</taxon>
        <taxon>Candidatus Coprosoma</taxon>
    </lineage>
</organism>
<dbReference type="Proteomes" id="UP000886786">
    <property type="component" value="Unassembled WGS sequence"/>
</dbReference>
<evidence type="ECO:0000313" key="5">
    <source>
        <dbReference type="Proteomes" id="UP000886786"/>
    </source>
</evidence>
<feature type="domain" description="DUF3048" evidence="3">
    <location>
        <begin position="221"/>
        <end position="331"/>
    </location>
</feature>
<keyword evidence="1" id="KW-0812">Transmembrane</keyword>
<dbReference type="InterPro" id="IPR021416">
    <property type="entry name" value="DUF3048_N"/>
</dbReference>
<dbReference type="AlphaFoldDB" id="A0A9D1CYB9"/>
<evidence type="ECO:0000259" key="2">
    <source>
        <dbReference type="Pfam" id="PF11258"/>
    </source>
</evidence>
<keyword evidence="1" id="KW-1133">Transmembrane helix</keyword>
<evidence type="ECO:0000259" key="3">
    <source>
        <dbReference type="Pfam" id="PF17479"/>
    </source>
</evidence>
<protein>
    <submittedName>
        <fullName evidence="4">DUF3048 domain-containing protein</fullName>
    </submittedName>
</protein>
<name>A0A9D1CYB9_9FIRM</name>
<comment type="caution">
    <text evidence="4">The sequence shown here is derived from an EMBL/GenBank/DDBJ whole genome shotgun (WGS) entry which is preliminary data.</text>
</comment>
<proteinExistence type="predicted"/>
<sequence length="352" mass="39862">MAKRRGKKKKSRWLIVVVLLGLIGAGCYYIYNNQEVLDDIKDNAPEVKKIQIVDENSKTRPIAVMINNNHEAWPHAGLQDAYITYEILAEGGITRMMAIFKDQDTSKIGSVRSARPYYLDYALENDAIYVHYGWSNQAKADIASLDIDNINGLTVSSVFWRDKSLNKATEHTVFTSMDRIKEYAKEQGYDRDTNKDLLLNYSAAEVSLKNKEGSMPADNVYMKYSYYTDTSYEYDPENKVYLRSMSGEPHVDAVTGKQYTYKNIIITPIESHAYDSYGRLELDNIGSGDGYYITDGYAIPIKWEKSSRSSQTVYTDLSGNEIKVNDGNTFIQITPIGEDIEITGNSDESEAD</sequence>
<dbReference type="EMBL" id="DVFV01000081">
    <property type="protein sequence ID" value="HIQ90843.1"/>
    <property type="molecule type" value="Genomic_DNA"/>
</dbReference>
<feature type="transmembrane region" description="Helical" evidence="1">
    <location>
        <begin position="12"/>
        <end position="31"/>
    </location>
</feature>
<dbReference type="Gene3D" id="3.50.90.10">
    <property type="entry name" value="YerB-like"/>
    <property type="match status" value="1"/>
</dbReference>
<reference evidence="4" key="1">
    <citation type="submission" date="2020-10" db="EMBL/GenBank/DDBJ databases">
        <authorList>
            <person name="Gilroy R."/>
        </authorList>
    </citation>
    <scope>NUCLEOTIDE SEQUENCE</scope>
    <source>
        <strain evidence="4">CHK147-3167</strain>
    </source>
</reference>
<dbReference type="Pfam" id="PF17479">
    <property type="entry name" value="DUF3048_C"/>
    <property type="match status" value="1"/>
</dbReference>